<comment type="subcellular location">
    <subcellularLocation>
        <location evidence="1">Cell membrane</location>
        <topology evidence="1">Multi-pass membrane protein</topology>
    </subcellularLocation>
</comment>
<dbReference type="InterPro" id="IPR004477">
    <property type="entry name" value="ComEC_N"/>
</dbReference>
<dbReference type="PANTHER" id="PTHR30619:SF1">
    <property type="entry name" value="RECOMBINATION PROTEIN 2"/>
    <property type="match status" value="1"/>
</dbReference>
<dbReference type="EMBL" id="JAGFBV010000022">
    <property type="protein sequence ID" value="MBP4139120.1"/>
    <property type="molecule type" value="Genomic_DNA"/>
</dbReference>
<keyword evidence="5 6" id="KW-0472">Membrane</keyword>
<dbReference type="AlphaFoldDB" id="A0A941AXF6"/>
<dbReference type="Pfam" id="PF03772">
    <property type="entry name" value="Competence"/>
    <property type="match status" value="1"/>
</dbReference>
<comment type="caution">
    <text evidence="9">The sequence shown here is derived from an EMBL/GenBank/DDBJ whole genome shotgun (WGS) entry which is preliminary data.</text>
</comment>
<dbReference type="PANTHER" id="PTHR30619">
    <property type="entry name" value="DNA INTERNALIZATION/COMPETENCE PROTEIN COMEC/REC2"/>
    <property type="match status" value="1"/>
</dbReference>
<feature type="transmembrane region" description="Helical" evidence="6">
    <location>
        <begin position="508"/>
        <end position="526"/>
    </location>
</feature>
<dbReference type="Pfam" id="PF13567">
    <property type="entry name" value="DUF4131"/>
    <property type="match status" value="1"/>
</dbReference>
<keyword evidence="10" id="KW-1185">Reference proteome</keyword>
<dbReference type="InterPro" id="IPR025405">
    <property type="entry name" value="DUF4131"/>
</dbReference>
<feature type="transmembrane region" description="Helical" evidence="6">
    <location>
        <begin position="258"/>
        <end position="277"/>
    </location>
</feature>
<feature type="transmembrane region" description="Helical" evidence="6">
    <location>
        <begin position="30"/>
        <end position="50"/>
    </location>
</feature>
<evidence type="ECO:0000256" key="2">
    <source>
        <dbReference type="ARBA" id="ARBA00022475"/>
    </source>
</evidence>
<feature type="transmembrane region" description="Helical" evidence="6">
    <location>
        <begin position="289"/>
        <end position="312"/>
    </location>
</feature>
<dbReference type="InterPro" id="IPR052159">
    <property type="entry name" value="Competence_DNA_uptake"/>
</dbReference>
<proteinExistence type="predicted"/>
<evidence type="ECO:0000259" key="7">
    <source>
        <dbReference type="Pfam" id="PF03772"/>
    </source>
</evidence>
<feature type="transmembrane region" description="Helical" evidence="6">
    <location>
        <begin position="359"/>
        <end position="375"/>
    </location>
</feature>
<dbReference type="Proteomes" id="UP000675047">
    <property type="component" value="Unassembled WGS sequence"/>
</dbReference>
<reference evidence="9 10" key="1">
    <citation type="submission" date="2021-03" db="EMBL/GenBank/DDBJ databases">
        <title>Flavobacterium Flabelliformis Sp. Nov. And Flavobacterium Geliluteum Sp. Nov., Two Novel Multidrug Resistant Psychrophilic Species Isolated From Antarctica.</title>
        <authorList>
            <person name="Kralova S."/>
            <person name="Busse H.J."/>
            <person name="Bezdicek M."/>
            <person name="Nykrynova M."/>
            <person name="Kroupova E."/>
            <person name="Krsek D."/>
            <person name="Sedlacek I."/>
        </authorList>
    </citation>
    <scope>NUCLEOTIDE SEQUENCE [LARGE SCALE GENOMIC DNA]</scope>
    <source>
        <strain evidence="9 10">P7388</strain>
    </source>
</reference>
<keyword evidence="2" id="KW-1003">Cell membrane</keyword>
<evidence type="ECO:0000256" key="5">
    <source>
        <dbReference type="ARBA" id="ARBA00023136"/>
    </source>
</evidence>
<keyword evidence="3 6" id="KW-0812">Transmembrane</keyword>
<feature type="transmembrane region" description="Helical" evidence="6">
    <location>
        <begin position="483"/>
        <end position="501"/>
    </location>
</feature>
<evidence type="ECO:0000313" key="10">
    <source>
        <dbReference type="Proteomes" id="UP000675047"/>
    </source>
</evidence>
<dbReference type="NCBIfam" id="TIGR00360">
    <property type="entry name" value="ComEC_N-term"/>
    <property type="match status" value="1"/>
</dbReference>
<feature type="transmembrane region" description="Helical" evidence="6">
    <location>
        <begin position="333"/>
        <end position="353"/>
    </location>
</feature>
<feature type="domain" description="DUF4131" evidence="8">
    <location>
        <begin position="30"/>
        <end position="191"/>
    </location>
</feature>
<feature type="transmembrane region" description="Helical" evidence="6">
    <location>
        <begin position="387"/>
        <end position="410"/>
    </location>
</feature>
<evidence type="ECO:0000256" key="4">
    <source>
        <dbReference type="ARBA" id="ARBA00022989"/>
    </source>
</evidence>
<organism evidence="9 10">
    <name type="scientific">Flavobacterium geliluteum</name>
    <dbReference type="NCBI Taxonomy" id="2816120"/>
    <lineage>
        <taxon>Bacteria</taxon>
        <taxon>Pseudomonadati</taxon>
        <taxon>Bacteroidota</taxon>
        <taxon>Flavobacteriia</taxon>
        <taxon>Flavobacteriales</taxon>
        <taxon>Flavobacteriaceae</taxon>
        <taxon>Flavobacterium</taxon>
    </lineage>
</organism>
<keyword evidence="4 6" id="KW-1133">Transmembrane helix</keyword>
<feature type="transmembrane region" description="Helical" evidence="6">
    <location>
        <begin position="416"/>
        <end position="446"/>
    </location>
</feature>
<dbReference type="PROSITE" id="PS51257">
    <property type="entry name" value="PROKAR_LIPOPROTEIN"/>
    <property type="match status" value="1"/>
</dbReference>
<dbReference type="GO" id="GO:0005886">
    <property type="term" value="C:plasma membrane"/>
    <property type="evidence" value="ECO:0007669"/>
    <property type="project" value="UniProtKB-SubCell"/>
</dbReference>
<evidence type="ECO:0000256" key="6">
    <source>
        <dbReference type="SAM" id="Phobius"/>
    </source>
</evidence>
<accession>A0A941AXF6</accession>
<sequence>MKVLNFPLIKITISFVLGVMACYYLKPSIYLALGALAFCVTILFFLYFLAKDKKTLQTHFGVSTYLTCFFIGITTLLFHNDSQQKSHYTHCKKAFAKPQLITMTVREKLKSNDYNQRYIAIIKRIESNYYSGRIILNIQKDGTANELQIGNIIQIQTTLHPHSFPKNPNQFDYGRYLIDKQIYARIYSEKSAIKISKTLQKDIWYYTSQLHSRIIHNLEKNHFSIPEMNVALALILGQRQEIASDIIQDYQFSGATHILSVSGLHVGFIMLFITFLLKPIPNNRKGSLLKLIAIIGSLIVFAVVSGLSPSVLRSVVMFSFLAIGNHLRRNGNIYHTLLVSLFLILLFEPYFLFDVGFQLSYLALFFILWLQPLLKQFWKPKNKISDYIWNVLTVSIAAQIGTLPLCLYYFHQFPGLFFITNIVILPFLSFIMLVGIVVVLLAVINANPLFLIRIFEKSIYCLNQIIHFIASFDFFVIRNIHFNLPYLIIFYILIFASIIWLKQPTYTKLSMVLFTVIALQIAFIHTKKKIDQTEEIIVYNIKNKTLISKRNGHEITLFASDYLSKKESQDKILSSYLIENSTKVKAIHKIKNALFFKSSKIFIIDSSGIYKNNIQPDIVFLIQSPKINVARMLQDLHPKIIIADASNSYALQKYWKATCAKKNIPFHATTEKGYYKIE</sequence>
<feature type="transmembrane region" description="Helical" evidence="6">
    <location>
        <begin position="56"/>
        <end position="78"/>
    </location>
</feature>
<evidence type="ECO:0000256" key="3">
    <source>
        <dbReference type="ARBA" id="ARBA00022692"/>
    </source>
</evidence>
<name>A0A941AXF6_9FLAO</name>
<dbReference type="RefSeq" id="WP_210667096.1">
    <property type="nucleotide sequence ID" value="NZ_JAGFBV010000022.1"/>
</dbReference>
<protein>
    <submittedName>
        <fullName evidence="9">ComEC/Rec2 family competence protein</fullName>
    </submittedName>
</protein>
<evidence type="ECO:0000313" key="9">
    <source>
        <dbReference type="EMBL" id="MBP4139120.1"/>
    </source>
</evidence>
<evidence type="ECO:0000259" key="8">
    <source>
        <dbReference type="Pfam" id="PF13567"/>
    </source>
</evidence>
<feature type="domain" description="ComEC/Rec2-related protein" evidence="7">
    <location>
        <begin position="234"/>
        <end position="502"/>
    </location>
</feature>
<gene>
    <name evidence="9" type="ORF">J3495_13625</name>
</gene>
<feature type="transmembrane region" description="Helical" evidence="6">
    <location>
        <begin position="6"/>
        <end position="25"/>
    </location>
</feature>
<evidence type="ECO:0000256" key="1">
    <source>
        <dbReference type="ARBA" id="ARBA00004651"/>
    </source>
</evidence>